<dbReference type="Proteomes" id="UP000567922">
    <property type="component" value="Unassembled WGS sequence"/>
</dbReference>
<evidence type="ECO:0000256" key="1">
    <source>
        <dbReference type="SAM" id="MobiDB-lite"/>
    </source>
</evidence>
<accession>A0A839RP55</accession>
<feature type="region of interest" description="Disordered" evidence="1">
    <location>
        <begin position="1"/>
        <end position="22"/>
    </location>
</feature>
<sequence length="110" mass="11813">MRSPARSPVLTEEEPPLHGSLRINTPFDQAACTFAQNRGTRGPAKISHSQCRLDEQWPVDLLTLSVLEPLPPQGCPEAVRVPPIPVPLLPRAHHLGSNTAAPAALATSMN</sequence>
<organism evidence="2 3">
    <name type="scientific">Hoyosella altamirensis</name>
    <dbReference type="NCBI Taxonomy" id="616997"/>
    <lineage>
        <taxon>Bacteria</taxon>
        <taxon>Bacillati</taxon>
        <taxon>Actinomycetota</taxon>
        <taxon>Actinomycetes</taxon>
        <taxon>Mycobacteriales</taxon>
        <taxon>Hoyosellaceae</taxon>
        <taxon>Hoyosella</taxon>
    </lineage>
</organism>
<proteinExistence type="predicted"/>
<name>A0A839RP55_9ACTN</name>
<dbReference type="EMBL" id="JACHWS010000002">
    <property type="protein sequence ID" value="MBB3038157.1"/>
    <property type="molecule type" value="Genomic_DNA"/>
</dbReference>
<gene>
    <name evidence="2" type="ORF">FHU29_002606</name>
</gene>
<dbReference type="AlphaFoldDB" id="A0A839RP55"/>
<keyword evidence="3" id="KW-1185">Reference proteome</keyword>
<protein>
    <submittedName>
        <fullName evidence="2">Uncharacterized protein</fullName>
    </submittedName>
</protein>
<evidence type="ECO:0000313" key="3">
    <source>
        <dbReference type="Proteomes" id="UP000567922"/>
    </source>
</evidence>
<reference evidence="2 3" key="1">
    <citation type="submission" date="2020-08" db="EMBL/GenBank/DDBJ databases">
        <title>Sequencing the genomes of 1000 actinobacteria strains.</title>
        <authorList>
            <person name="Klenk H.-P."/>
        </authorList>
    </citation>
    <scope>NUCLEOTIDE SEQUENCE [LARGE SCALE GENOMIC DNA]</scope>
    <source>
        <strain evidence="2 3">DSM 45258</strain>
    </source>
</reference>
<evidence type="ECO:0000313" key="2">
    <source>
        <dbReference type="EMBL" id="MBB3038157.1"/>
    </source>
</evidence>
<comment type="caution">
    <text evidence="2">The sequence shown here is derived from an EMBL/GenBank/DDBJ whole genome shotgun (WGS) entry which is preliminary data.</text>
</comment>